<evidence type="ECO:0000256" key="3">
    <source>
        <dbReference type="ARBA" id="ARBA00022679"/>
    </source>
</evidence>
<dbReference type="Gene3D" id="3.40.1280.10">
    <property type="match status" value="1"/>
</dbReference>
<comment type="subunit">
    <text evidence="6">Homodimer.</text>
</comment>
<comment type="caution">
    <text evidence="6">Lacks conserved residue(s) required for the propagation of feature annotation.</text>
</comment>
<evidence type="ECO:0000256" key="1">
    <source>
        <dbReference type="ARBA" id="ARBA00022552"/>
    </source>
</evidence>
<feature type="binding site" evidence="6">
    <location>
        <position position="76"/>
    </location>
    <ligand>
        <name>S-adenosyl-L-methionine</name>
        <dbReference type="ChEBI" id="CHEBI:59789"/>
    </ligand>
</feature>
<dbReference type="InterPro" id="IPR029026">
    <property type="entry name" value="tRNA_m1G_MTases_N"/>
</dbReference>
<accession>A0A1Y0ILW0</accession>
<comment type="subcellular location">
    <subcellularLocation>
        <location evidence="6">Cytoplasm</location>
    </subcellularLocation>
</comment>
<dbReference type="EC" id="2.1.1.177" evidence="6"/>
<dbReference type="Pfam" id="PF02590">
    <property type="entry name" value="SPOUT_MTase"/>
    <property type="match status" value="1"/>
</dbReference>
<dbReference type="InterPro" id="IPR003742">
    <property type="entry name" value="RlmH-like"/>
</dbReference>
<dbReference type="KEGG" id="tum:CBW65_06645"/>
<name>A0A1Y0ILW0_9BACL</name>
<dbReference type="InterPro" id="IPR029028">
    <property type="entry name" value="Alpha/beta_knot_MTases"/>
</dbReference>
<evidence type="ECO:0000256" key="5">
    <source>
        <dbReference type="ARBA" id="ARBA00038303"/>
    </source>
</evidence>
<dbReference type="NCBIfam" id="NF000985">
    <property type="entry name" value="PRK00103.1-3"/>
    <property type="match status" value="1"/>
</dbReference>
<dbReference type="Proteomes" id="UP000195437">
    <property type="component" value="Chromosome"/>
</dbReference>
<dbReference type="OrthoDB" id="9806643at2"/>
<keyword evidence="8" id="KW-1185">Reference proteome</keyword>
<feature type="binding site" evidence="6">
    <location>
        <position position="108"/>
    </location>
    <ligand>
        <name>S-adenosyl-L-methionine</name>
        <dbReference type="ChEBI" id="CHEBI:59789"/>
    </ligand>
</feature>
<keyword evidence="6" id="KW-0963">Cytoplasm</keyword>
<dbReference type="GO" id="GO:0005737">
    <property type="term" value="C:cytoplasm"/>
    <property type="evidence" value="ECO:0007669"/>
    <property type="project" value="UniProtKB-SubCell"/>
</dbReference>
<dbReference type="RefSeq" id="WP_087456195.1">
    <property type="nucleotide sequence ID" value="NZ_CP021434.1"/>
</dbReference>
<dbReference type="PIRSF" id="PIRSF004505">
    <property type="entry name" value="MT_bac"/>
    <property type="match status" value="1"/>
</dbReference>
<evidence type="ECO:0000256" key="4">
    <source>
        <dbReference type="ARBA" id="ARBA00022691"/>
    </source>
</evidence>
<sequence>MQINLLAVGKLKEKYWTGAVDEYAKRLSSYCKVNVVEVPDEPTPDNASAAQEEMIKKKEADKLLAKVGERDYVIALAIQGKSVTSEEFAEHLDKMATQGYSTFTFIIGGSLGLHDEVLKRANYKLSFSKFTFPHQMVRVILLEQVYRAFRIQRGEPYHK</sequence>
<organism evidence="7 8">
    <name type="scientific">Tumebacillus avium</name>
    <dbReference type="NCBI Taxonomy" id="1903704"/>
    <lineage>
        <taxon>Bacteria</taxon>
        <taxon>Bacillati</taxon>
        <taxon>Bacillota</taxon>
        <taxon>Bacilli</taxon>
        <taxon>Bacillales</taxon>
        <taxon>Alicyclobacillaceae</taxon>
        <taxon>Tumebacillus</taxon>
    </lineage>
</organism>
<protein>
    <recommendedName>
        <fullName evidence="6">Ribosomal RNA large subunit methyltransferase H</fullName>
        <ecNumber evidence="6">2.1.1.177</ecNumber>
    </recommendedName>
    <alternativeName>
        <fullName evidence="6">23S rRNA (pseudouridine1915-N3)-methyltransferase</fullName>
    </alternativeName>
    <alternativeName>
        <fullName evidence="6">23S rRNA m3Psi1915 methyltransferase</fullName>
    </alternativeName>
    <alternativeName>
        <fullName evidence="6">rRNA (pseudouridine-N3-)-methyltransferase RlmH</fullName>
    </alternativeName>
</protein>
<comment type="function">
    <text evidence="6">Specifically methylates the pseudouridine at position 1915 (m3Psi1915) in 23S rRNA.</text>
</comment>
<reference evidence="8" key="1">
    <citation type="submission" date="2017-05" db="EMBL/GenBank/DDBJ databases">
        <authorList>
            <person name="Sung H."/>
        </authorList>
    </citation>
    <scope>NUCLEOTIDE SEQUENCE [LARGE SCALE GENOMIC DNA]</scope>
    <source>
        <strain evidence="8">AR23208</strain>
    </source>
</reference>
<evidence type="ECO:0000256" key="2">
    <source>
        <dbReference type="ARBA" id="ARBA00022603"/>
    </source>
</evidence>
<gene>
    <name evidence="6" type="primary">rlmH</name>
    <name evidence="7" type="ORF">CBW65_06645</name>
</gene>
<comment type="similarity">
    <text evidence="5 6">Belongs to the RNA methyltransferase RlmH family.</text>
</comment>
<keyword evidence="2 6" id="KW-0489">Methyltransferase</keyword>
<dbReference type="CDD" id="cd18081">
    <property type="entry name" value="RlmH-like"/>
    <property type="match status" value="1"/>
</dbReference>
<keyword evidence="1 6" id="KW-0698">rRNA processing</keyword>
<dbReference type="EMBL" id="CP021434">
    <property type="protein sequence ID" value="ARU60806.1"/>
    <property type="molecule type" value="Genomic_DNA"/>
</dbReference>
<dbReference type="HAMAP" id="MF_00658">
    <property type="entry name" value="23SrRNA_methyltr_H"/>
    <property type="match status" value="1"/>
</dbReference>
<keyword evidence="4 6" id="KW-0949">S-adenosyl-L-methionine</keyword>
<dbReference type="PANTHER" id="PTHR33603:SF1">
    <property type="entry name" value="RIBOSOMAL RNA LARGE SUBUNIT METHYLTRANSFERASE H"/>
    <property type="match status" value="1"/>
</dbReference>
<evidence type="ECO:0000256" key="6">
    <source>
        <dbReference type="HAMAP-Rule" id="MF_00658"/>
    </source>
</evidence>
<evidence type="ECO:0000313" key="7">
    <source>
        <dbReference type="EMBL" id="ARU60806.1"/>
    </source>
</evidence>
<dbReference type="SUPFAM" id="SSF75217">
    <property type="entry name" value="alpha/beta knot"/>
    <property type="match status" value="1"/>
</dbReference>
<evidence type="ECO:0000313" key="8">
    <source>
        <dbReference type="Proteomes" id="UP000195437"/>
    </source>
</evidence>
<comment type="catalytic activity">
    <reaction evidence="6">
        <text>pseudouridine(1915) in 23S rRNA + S-adenosyl-L-methionine = N(3)-methylpseudouridine(1915) in 23S rRNA + S-adenosyl-L-homocysteine + H(+)</text>
        <dbReference type="Rhea" id="RHEA:42752"/>
        <dbReference type="Rhea" id="RHEA-COMP:10221"/>
        <dbReference type="Rhea" id="RHEA-COMP:10222"/>
        <dbReference type="ChEBI" id="CHEBI:15378"/>
        <dbReference type="ChEBI" id="CHEBI:57856"/>
        <dbReference type="ChEBI" id="CHEBI:59789"/>
        <dbReference type="ChEBI" id="CHEBI:65314"/>
        <dbReference type="ChEBI" id="CHEBI:74486"/>
        <dbReference type="EC" id="2.1.1.177"/>
    </reaction>
</comment>
<dbReference type="GO" id="GO:0070038">
    <property type="term" value="F:rRNA (pseudouridine-N3-)-methyltransferase activity"/>
    <property type="evidence" value="ECO:0007669"/>
    <property type="project" value="UniProtKB-UniRule"/>
</dbReference>
<proteinExistence type="inferred from homology"/>
<dbReference type="PANTHER" id="PTHR33603">
    <property type="entry name" value="METHYLTRANSFERASE"/>
    <property type="match status" value="1"/>
</dbReference>
<dbReference type="AlphaFoldDB" id="A0A1Y0ILW0"/>
<dbReference type="NCBIfam" id="TIGR00246">
    <property type="entry name" value="tRNA_RlmH_YbeA"/>
    <property type="match status" value="1"/>
</dbReference>
<keyword evidence="3 6" id="KW-0808">Transferase</keyword>